<feature type="compositionally biased region" description="Basic residues" evidence="1">
    <location>
        <begin position="10"/>
        <end position="19"/>
    </location>
</feature>
<dbReference type="Proteomes" id="UP000000763">
    <property type="component" value="Chromosome 6"/>
</dbReference>
<dbReference type="EMBL" id="AP003522">
    <property type="protein sequence ID" value="BAD53451.1"/>
    <property type="molecule type" value="Genomic_DNA"/>
</dbReference>
<proteinExistence type="predicted"/>
<sequence>MVVDRSTMGARHKQGKKGKKVGEVLIDERRSFGMKTRLALDVYRGAAFSSFTLKEGRTGGGGKTKEGWLRAAAWLFWNRTAAFARVYASQHETAQTGVCCAWRNAERSRQE</sequence>
<name>Q5ZA72_ORYSJ</name>
<reference evidence="3" key="2">
    <citation type="journal article" date="2008" name="Nucleic Acids Res.">
        <title>The rice annotation project database (RAP-DB): 2008 update.</title>
        <authorList>
            <consortium name="The rice annotation project (RAP)"/>
        </authorList>
    </citation>
    <scope>GENOME REANNOTATION</scope>
    <source>
        <strain evidence="3">cv. Nipponbare</strain>
    </source>
</reference>
<evidence type="ECO:0000313" key="2">
    <source>
        <dbReference type="EMBL" id="BAD53451.1"/>
    </source>
</evidence>
<evidence type="ECO:0000256" key="1">
    <source>
        <dbReference type="SAM" id="MobiDB-lite"/>
    </source>
</evidence>
<evidence type="ECO:0000313" key="3">
    <source>
        <dbReference type="Proteomes" id="UP000000763"/>
    </source>
</evidence>
<reference evidence="3" key="1">
    <citation type="journal article" date="2005" name="Nature">
        <title>The map-based sequence of the rice genome.</title>
        <authorList>
            <consortium name="International rice genome sequencing project (IRGSP)"/>
            <person name="Matsumoto T."/>
            <person name="Wu J."/>
            <person name="Kanamori H."/>
            <person name="Katayose Y."/>
            <person name="Fujisawa M."/>
            <person name="Namiki N."/>
            <person name="Mizuno H."/>
            <person name="Yamamoto K."/>
            <person name="Antonio B.A."/>
            <person name="Baba T."/>
            <person name="Sakata K."/>
            <person name="Nagamura Y."/>
            <person name="Aoki H."/>
            <person name="Arikawa K."/>
            <person name="Arita K."/>
            <person name="Bito T."/>
            <person name="Chiden Y."/>
            <person name="Fujitsuka N."/>
            <person name="Fukunaka R."/>
            <person name="Hamada M."/>
            <person name="Harada C."/>
            <person name="Hayashi A."/>
            <person name="Hijishita S."/>
            <person name="Honda M."/>
            <person name="Hosokawa S."/>
            <person name="Ichikawa Y."/>
            <person name="Idonuma A."/>
            <person name="Iijima M."/>
            <person name="Ikeda M."/>
            <person name="Ikeno M."/>
            <person name="Ito K."/>
            <person name="Ito S."/>
            <person name="Ito T."/>
            <person name="Ito Y."/>
            <person name="Ito Y."/>
            <person name="Iwabuchi A."/>
            <person name="Kamiya K."/>
            <person name="Karasawa W."/>
            <person name="Kurita K."/>
            <person name="Katagiri S."/>
            <person name="Kikuta A."/>
            <person name="Kobayashi H."/>
            <person name="Kobayashi N."/>
            <person name="Machita K."/>
            <person name="Maehara T."/>
            <person name="Masukawa M."/>
            <person name="Mizubayashi T."/>
            <person name="Mukai Y."/>
            <person name="Nagasaki H."/>
            <person name="Nagata Y."/>
            <person name="Naito S."/>
            <person name="Nakashima M."/>
            <person name="Nakama Y."/>
            <person name="Nakamichi Y."/>
            <person name="Nakamura M."/>
            <person name="Meguro A."/>
            <person name="Negishi M."/>
            <person name="Ohta I."/>
            <person name="Ohta T."/>
            <person name="Okamoto M."/>
            <person name="Ono N."/>
            <person name="Saji S."/>
            <person name="Sakaguchi M."/>
            <person name="Sakai K."/>
            <person name="Shibata M."/>
            <person name="Shimokawa T."/>
            <person name="Song J."/>
            <person name="Takazaki Y."/>
            <person name="Terasawa K."/>
            <person name="Tsugane M."/>
            <person name="Tsuji K."/>
            <person name="Ueda S."/>
            <person name="Waki K."/>
            <person name="Yamagata H."/>
            <person name="Yamamoto M."/>
            <person name="Yamamoto S."/>
            <person name="Yamane H."/>
            <person name="Yoshiki S."/>
            <person name="Yoshihara R."/>
            <person name="Yukawa K."/>
            <person name="Zhong H."/>
            <person name="Yano M."/>
            <person name="Yuan Q."/>
            <person name="Ouyang S."/>
            <person name="Liu J."/>
            <person name="Jones K.M."/>
            <person name="Gansberger K."/>
            <person name="Moffat K."/>
            <person name="Hill J."/>
            <person name="Bera J."/>
            <person name="Fadrosh D."/>
            <person name="Jin S."/>
            <person name="Johri S."/>
            <person name="Kim M."/>
            <person name="Overton L."/>
            <person name="Reardon M."/>
            <person name="Tsitrin T."/>
            <person name="Vuong H."/>
            <person name="Weaver B."/>
            <person name="Ciecko A."/>
            <person name="Tallon L."/>
            <person name="Jackson J."/>
            <person name="Pai G."/>
            <person name="Aken S.V."/>
            <person name="Utterback T."/>
            <person name="Reidmuller S."/>
            <person name="Feldblyum T."/>
            <person name="Hsiao J."/>
            <person name="Zismann V."/>
            <person name="Iobst S."/>
            <person name="de Vazeille A.R."/>
            <person name="Buell C.R."/>
            <person name="Ying K."/>
            <person name="Li Y."/>
            <person name="Lu T."/>
            <person name="Huang Y."/>
            <person name="Zhao Q."/>
            <person name="Feng Q."/>
            <person name="Zhang L."/>
            <person name="Zhu J."/>
            <person name="Weng Q."/>
            <person name="Mu J."/>
            <person name="Lu Y."/>
            <person name="Fan D."/>
            <person name="Liu Y."/>
            <person name="Guan J."/>
            <person name="Zhang Y."/>
            <person name="Yu S."/>
            <person name="Liu X."/>
            <person name="Zhang Y."/>
            <person name="Hong G."/>
            <person name="Han B."/>
            <person name="Choisne N."/>
            <person name="Demange N."/>
            <person name="Orjeda G."/>
            <person name="Samain S."/>
            <person name="Cattolico L."/>
            <person name="Pelletier E."/>
            <person name="Couloux A."/>
            <person name="Segurens B."/>
            <person name="Wincker P."/>
            <person name="D'Hont A."/>
            <person name="Scarpelli C."/>
            <person name="Weissenbach J."/>
            <person name="Salanoubat M."/>
            <person name="Quetier F."/>
            <person name="Yu Y."/>
            <person name="Kim H.R."/>
            <person name="Rambo T."/>
            <person name="Currie J."/>
            <person name="Collura K."/>
            <person name="Luo M."/>
            <person name="Yang T."/>
            <person name="Ammiraju J.S.S."/>
            <person name="Engler F."/>
            <person name="Soderlund C."/>
            <person name="Wing R.A."/>
            <person name="Palmer L.E."/>
            <person name="de la Bastide M."/>
            <person name="Spiegel L."/>
            <person name="Nascimento L."/>
            <person name="Zutavern T."/>
            <person name="O'Shaughnessy A."/>
            <person name="Dike S."/>
            <person name="Dedhia N."/>
            <person name="Preston R."/>
            <person name="Balija V."/>
            <person name="McCombie W.R."/>
            <person name="Chow T."/>
            <person name="Chen H."/>
            <person name="Chung M."/>
            <person name="Chen C."/>
            <person name="Shaw J."/>
            <person name="Wu H."/>
            <person name="Hsiao K."/>
            <person name="Chao Y."/>
            <person name="Chu M."/>
            <person name="Cheng C."/>
            <person name="Hour A."/>
            <person name="Lee P."/>
            <person name="Lin S."/>
            <person name="Lin Y."/>
            <person name="Liou J."/>
            <person name="Liu S."/>
            <person name="Hsing Y."/>
            <person name="Raghuvanshi S."/>
            <person name="Mohanty A."/>
            <person name="Bharti A.K."/>
            <person name="Gaur A."/>
            <person name="Gupta V."/>
            <person name="Kumar D."/>
            <person name="Ravi V."/>
            <person name="Vij S."/>
            <person name="Kapur A."/>
            <person name="Khurana P."/>
            <person name="Khurana P."/>
            <person name="Khurana J.P."/>
            <person name="Tyagi A.K."/>
            <person name="Gaikwad K."/>
            <person name="Singh A."/>
            <person name="Dalal V."/>
            <person name="Srivastava S."/>
            <person name="Dixit A."/>
            <person name="Pal A.K."/>
            <person name="Ghazi I.A."/>
            <person name="Yadav M."/>
            <person name="Pandit A."/>
            <person name="Bhargava A."/>
            <person name="Sureshbabu K."/>
            <person name="Batra K."/>
            <person name="Sharma T.R."/>
            <person name="Mohapatra T."/>
            <person name="Singh N.K."/>
            <person name="Messing J."/>
            <person name="Nelson A.B."/>
            <person name="Fuks G."/>
            <person name="Kavchok S."/>
            <person name="Keizer G."/>
            <person name="Linton E."/>
            <person name="Llaca V."/>
            <person name="Song R."/>
            <person name="Tanyolac B."/>
            <person name="Young S."/>
            <person name="Ho-Il K."/>
            <person name="Hahn J.H."/>
            <person name="Sangsakoo G."/>
            <person name="Vanavichit A."/>
            <person name="de Mattos Luiz.A.T."/>
            <person name="Zimmer P.D."/>
            <person name="Malone G."/>
            <person name="Dellagostin O."/>
            <person name="de Oliveira A.C."/>
            <person name="Bevan M."/>
            <person name="Bancroft I."/>
            <person name="Minx P."/>
            <person name="Cordum H."/>
            <person name="Wilson R."/>
            <person name="Cheng Z."/>
            <person name="Jin W."/>
            <person name="Jiang J."/>
            <person name="Leong S.A."/>
            <person name="Iwama H."/>
            <person name="Gojobori T."/>
            <person name="Itoh T."/>
            <person name="Niimura Y."/>
            <person name="Fujii Y."/>
            <person name="Habara T."/>
            <person name="Sakai H."/>
            <person name="Sato Y."/>
            <person name="Wilson G."/>
            <person name="Kumar K."/>
            <person name="McCouch S."/>
            <person name="Juretic N."/>
            <person name="Hoen D."/>
            <person name="Wright S."/>
            <person name="Bruskiewich R."/>
            <person name="Bureau T."/>
            <person name="Miyao A."/>
            <person name="Hirochika H."/>
            <person name="Nishikawa T."/>
            <person name="Kadowaki K."/>
            <person name="Sugiura M."/>
            <person name="Burr B."/>
            <person name="Sasaki T."/>
        </authorList>
    </citation>
    <scope>NUCLEOTIDE SEQUENCE [LARGE SCALE GENOMIC DNA]</scope>
    <source>
        <strain evidence="3">cv. Nipponbare</strain>
    </source>
</reference>
<organism evidence="2 3">
    <name type="scientific">Oryza sativa subsp. japonica</name>
    <name type="common">Rice</name>
    <dbReference type="NCBI Taxonomy" id="39947"/>
    <lineage>
        <taxon>Eukaryota</taxon>
        <taxon>Viridiplantae</taxon>
        <taxon>Streptophyta</taxon>
        <taxon>Embryophyta</taxon>
        <taxon>Tracheophyta</taxon>
        <taxon>Spermatophyta</taxon>
        <taxon>Magnoliopsida</taxon>
        <taxon>Liliopsida</taxon>
        <taxon>Poales</taxon>
        <taxon>Poaceae</taxon>
        <taxon>BOP clade</taxon>
        <taxon>Oryzoideae</taxon>
        <taxon>Oryzeae</taxon>
        <taxon>Oryzinae</taxon>
        <taxon>Oryza</taxon>
        <taxon>Oryza sativa</taxon>
    </lineage>
</organism>
<gene>
    <name evidence="2" type="primary">P0036B02.16</name>
</gene>
<accession>Q5ZA72</accession>
<feature type="region of interest" description="Disordered" evidence="1">
    <location>
        <begin position="1"/>
        <end position="20"/>
    </location>
</feature>
<dbReference type="AlphaFoldDB" id="Q5ZA72"/>
<protein>
    <submittedName>
        <fullName evidence="2">Uncharacterized protein</fullName>
    </submittedName>
</protein>